<evidence type="ECO:0000256" key="6">
    <source>
        <dbReference type="SAM" id="Phobius"/>
    </source>
</evidence>
<evidence type="ECO:0000256" key="2">
    <source>
        <dbReference type="ARBA" id="ARBA00022481"/>
    </source>
</evidence>
<accession>A0AA86M6Q6</accession>
<keyword evidence="5 6" id="KW-0472">Membrane</keyword>
<sequence>MHLTTRGFTLLEVLIAMAIGSVLLLCAARFLPGLQMAMLRQTRQQALEDDVWQRLYTVAKHVQRAGYCRGVCNGQPLIINPQASCIIVQWDGNSNGVWDSAPAKEADQMGFRLQDGALESRRGAATCQDKGWDKMTEPDAMVVEQFSVTWQRHNGYHSEVTIALEASVAGHPDERVTARHSVTGYNL</sequence>
<dbReference type="RefSeq" id="WP_088221422.1">
    <property type="nucleotide sequence ID" value="NZ_AP024590.1"/>
</dbReference>
<dbReference type="InterPro" id="IPR045584">
    <property type="entry name" value="Pilin-like"/>
</dbReference>
<dbReference type="SUPFAM" id="SSF54523">
    <property type="entry name" value="Pili subunits"/>
    <property type="match status" value="1"/>
</dbReference>
<dbReference type="InterPro" id="IPR051621">
    <property type="entry name" value="T2SS_protein_J"/>
</dbReference>
<dbReference type="InterPro" id="IPR012902">
    <property type="entry name" value="N_methyl_site"/>
</dbReference>
<keyword evidence="4 6" id="KW-1133">Transmembrane helix</keyword>
<keyword evidence="3 6" id="KW-0812">Transmembrane</keyword>
<dbReference type="PANTHER" id="PTHR39583">
    <property type="entry name" value="TYPE II SECRETION SYSTEM PROTEIN J-RELATED"/>
    <property type="match status" value="1"/>
</dbReference>
<evidence type="ECO:0000313" key="8">
    <source>
        <dbReference type="Proteomes" id="UP000682928"/>
    </source>
</evidence>
<evidence type="ECO:0000256" key="1">
    <source>
        <dbReference type="ARBA" id="ARBA00004167"/>
    </source>
</evidence>
<evidence type="ECO:0000256" key="3">
    <source>
        <dbReference type="ARBA" id="ARBA00022692"/>
    </source>
</evidence>
<feature type="transmembrane region" description="Helical" evidence="6">
    <location>
        <begin position="13"/>
        <end position="31"/>
    </location>
</feature>
<dbReference type="GO" id="GO:0016020">
    <property type="term" value="C:membrane"/>
    <property type="evidence" value="ECO:0007669"/>
    <property type="project" value="UniProtKB-SubCell"/>
</dbReference>
<dbReference type="AlphaFoldDB" id="A0AA86M6Q6"/>
<dbReference type="InterPro" id="IPR016419">
    <property type="entry name" value="Prepilin_Pept-dep_B_prd"/>
</dbReference>
<gene>
    <name evidence="7" type="ORF">ENKO_09370</name>
</gene>
<comment type="subcellular location">
    <subcellularLocation>
        <location evidence="1">Membrane</location>
        <topology evidence="1">Single-pass membrane protein</topology>
    </subcellularLocation>
</comment>
<dbReference type="PANTHER" id="PTHR39583:SF3">
    <property type="entry name" value="PREPILIN PEPTIDASE-DEPENDENT PROTEIN B"/>
    <property type="match status" value="1"/>
</dbReference>
<evidence type="ECO:0000313" key="7">
    <source>
        <dbReference type="EMBL" id="BCU54343.1"/>
    </source>
</evidence>
<dbReference type="PIRSF" id="PIRSF004525">
    <property type="entry name" value="Pilin_peptidase-dep_B_prd"/>
    <property type="match status" value="1"/>
</dbReference>
<dbReference type="GO" id="GO:0015628">
    <property type="term" value="P:protein secretion by the type II secretion system"/>
    <property type="evidence" value="ECO:0007669"/>
    <property type="project" value="TreeGrafter"/>
</dbReference>
<organism evidence="7 8">
    <name type="scientific">Enterobacter kobei</name>
    <dbReference type="NCBI Taxonomy" id="208224"/>
    <lineage>
        <taxon>Bacteria</taxon>
        <taxon>Pseudomonadati</taxon>
        <taxon>Pseudomonadota</taxon>
        <taxon>Gammaproteobacteria</taxon>
        <taxon>Enterobacterales</taxon>
        <taxon>Enterobacteriaceae</taxon>
        <taxon>Enterobacter</taxon>
        <taxon>Enterobacter cloacae complex</taxon>
    </lineage>
</organism>
<dbReference type="NCBIfam" id="TIGR02532">
    <property type="entry name" value="IV_pilin_GFxxxE"/>
    <property type="match status" value="1"/>
</dbReference>
<reference evidence="7" key="1">
    <citation type="submission" date="2021-04" db="EMBL/GenBank/DDBJ databases">
        <title>Difference and commonality of drug resistance evolution in various bacteria. and drug sensitivity profiles.</title>
        <authorList>
            <person name="Maeda T."/>
            <person name="Shibai A."/>
            <person name="Kawada K."/>
            <person name="Kotani H."/>
            <person name="Tarusawa Y."/>
            <person name="Tanabe K."/>
            <person name="Furusawa C."/>
        </authorList>
    </citation>
    <scope>NUCLEOTIDE SEQUENCE</scope>
    <source>
        <strain evidence="7">JCM 8580</strain>
    </source>
</reference>
<dbReference type="EMBL" id="AP024590">
    <property type="protein sequence ID" value="BCU54343.1"/>
    <property type="molecule type" value="Genomic_DNA"/>
</dbReference>
<dbReference type="NCBIfam" id="NF007848">
    <property type="entry name" value="PRK10557.1"/>
    <property type="match status" value="1"/>
</dbReference>
<name>A0AA86M6Q6_9ENTR</name>
<keyword evidence="2" id="KW-0488">Methylation</keyword>
<dbReference type="Pfam" id="PF07963">
    <property type="entry name" value="N_methyl"/>
    <property type="match status" value="1"/>
</dbReference>
<protein>
    <submittedName>
        <fullName evidence="7">Prepilin peptidase dependent protein B</fullName>
    </submittedName>
</protein>
<evidence type="ECO:0000256" key="5">
    <source>
        <dbReference type="ARBA" id="ARBA00023136"/>
    </source>
</evidence>
<evidence type="ECO:0000256" key="4">
    <source>
        <dbReference type="ARBA" id="ARBA00022989"/>
    </source>
</evidence>
<proteinExistence type="predicted"/>
<dbReference type="Proteomes" id="UP000682928">
    <property type="component" value="Chromosome"/>
</dbReference>